<protein>
    <recommendedName>
        <fullName evidence="1">5-oxoprolinase subunit A</fullName>
        <shortName evidence="1">5-OPase subunit A</shortName>
        <ecNumber evidence="1">3.5.2.9</ecNumber>
    </recommendedName>
    <alternativeName>
        <fullName evidence="1">5-oxoprolinase (ATP-hydrolyzing) subunit A</fullName>
    </alternativeName>
</protein>
<evidence type="ECO:0000313" key="3">
    <source>
        <dbReference type="Proteomes" id="UP001203004"/>
    </source>
</evidence>
<dbReference type="CDD" id="cd10787">
    <property type="entry name" value="LamB_YcsF_like"/>
    <property type="match status" value="1"/>
</dbReference>
<organism evidence="2 3">
    <name type="scientific">Sporolactobacillus mangiferae</name>
    <dbReference type="NCBI Taxonomy" id="2940498"/>
    <lineage>
        <taxon>Bacteria</taxon>
        <taxon>Bacillati</taxon>
        <taxon>Bacillota</taxon>
        <taxon>Bacilli</taxon>
        <taxon>Bacillales</taxon>
        <taxon>Sporolactobacillaceae</taxon>
        <taxon>Sporolactobacillus</taxon>
    </lineage>
</organism>
<comment type="function">
    <text evidence="1">Catalyzes the cleavage of 5-oxoproline to form L-glutamate coupled to the hydrolysis of ATP to ADP and inorganic phosphate.</text>
</comment>
<keyword evidence="3" id="KW-1185">Reference proteome</keyword>
<gene>
    <name evidence="1" type="primary">pxpA</name>
    <name evidence="2" type="ORF">M3N64_05510</name>
</gene>
<comment type="subunit">
    <text evidence="1">Forms a complex composed of PxpA, PxpB and PxpC.</text>
</comment>
<dbReference type="EMBL" id="JAMAST010000003">
    <property type="protein sequence ID" value="MCL1631409.1"/>
    <property type="molecule type" value="Genomic_DNA"/>
</dbReference>
<dbReference type="InterPro" id="IPR011330">
    <property type="entry name" value="Glyco_hydro/deAcase_b/a-brl"/>
</dbReference>
<proteinExistence type="inferred from homology"/>
<dbReference type="SUPFAM" id="SSF88713">
    <property type="entry name" value="Glycoside hydrolase/deacetylase"/>
    <property type="match status" value="1"/>
</dbReference>
<keyword evidence="1" id="KW-0547">Nucleotide-binding</keyword>
<dbReference type="InterPro" id="IPR005501">
    <property type="entry name" value="LamB/YcsF/PxpA-like"/>
</dbReference>
<reference evidence="2 3" key="1">
    <citation type="submission" date="2022-05" db="EMBL/GenBank/DDBJ databases">
        <title>Sporolactobacillus sp nov CPB3-1, isolated from tree bark (Mangifera indica L.).</title>
        <authorList>
            <person name="Phuengjayaem S."/>
            <person name="Tanasupawat S."/>
        </authorList>
    </citation>
    <scope>NUCLEOTIDE SEQUENCE [LARGE SCALE GENOMIC DNA]</scope>
    <source>
        <strain evidence="2 3">CPB3-1</strain>
    </source>
</reference>
<dbReference type="NCBIfam" id="NF003814">
    <property type="entry name" value="PRK05406.1-3"/>
    <property type="match status" value="1"/>
</dbReference>
<dbReference type="PANTHER" id="PTHR30292:SF0">
    <property type="entry name" value="5-OXOPROLINASE SUBUNIT A"/>
    <property type="match status" value="1"/>
</dbReference>
<accession>A0ABT0M976</accession>
<dbReference type="NCBIfam" id="NF003816">
    <property type="entry name" value="PRK05406.1-5"/>
    <property type="match status" value="1"/>
</dbReference>
<dbReference type="EC" id="3.5.2.9" evidence="1"/>
<comment type="catalytic activity">
    <reaction evidence="1">
        <text>5-oxo-L-proline + ATP + 2 H2O = L-glutamate + ADP + phosphate + H(+)</text>
        <dbReference type="Rhea" id="RHEA:10348"/>
        <dbReference type="ChEBI" id="CHEBI:15377"/>
        <dbReference type="ChEBI" id="CHEBI:15378"/>
        <dbReference type="ChEBI" id="CHEBI:29985"/>
        <dbReference type="ChEBI" id="CHEBI:30616"/>
        <dbReference type="ChEBI" id="CHEBI:43474"/>
        <dbReference type="ChEBI" id="CHEBI:58402"/>
        <dbReference type="ChEBI" id="CHEBI:456216"/>
        <dbReference type="EC" id="3.5.2.9"/>
    </reaction>
</comment>
<dbReference type="RefSeq" id="WP_249099273.1">
    <property type="nucleotide sequence ID" value="NZ_JAMAST010000003.1"/>
</dbReference>
<dbReference type="HAMAP" id="MF_00691">
    <property type="entry name" value="PxpA"/>
    <property type="match status" value="1"/>
</dbReference>
<keyword evidence="1" id="KW-0067">ATP-binding</keyword>
<dbReference type="Gene3D" id="3.20.20.370">
    <property type="entry name" value="Glycoside hydrolase/deacetylase"/>
    <property type="match status" value="1"/>
</dbReference>
<dbReference type="Proteomes" id="UP001203004">
    <property type="component" value="Unassembled WGS sequence"/>
</dbReference>
<evidence type="ECO:0000313" key="2">
    <source>
        <dbReference type="EMBL" id="MCL1631409.1"/>
    </source>
</evidence>
<keyword evidence="1" id="KW-0378">Hydrolase</keyword>
<dbReference type="Pfam" id="PF03746">
    <property type="entry name" value="LamB_YcsF"/>
    <property type="match status" value="1"/>
</dbReference>
<dbReference type="PANTHER" id="PTHR30292">
    <property type="entry name" value="UNCHARACTERIZED PROTEIN YBGL-RELATED"/>
    <property type="match status" value="1"/>
</dbReference>
<name>A0ABT0M976_9BACL</name>
<comment type="caution">
    <text evidence="2">The sequence shown here is derived from an EMBL/GenBank/DDBJ whole genome shotgun (WGS) entry which is preliminary data.</text>
</comment>
<sequence length="252" mass="27364">MSQIDLNCDLGESFGQYRMGNDEQVLALITSANIACGFHAGDYSEMRRTVIRAKRSGVMIGAHPGLPDLIGFGRRAMSMAPSEVYDLTVYQIGALQAVAAAQHVRLNHVKPHGALYHMASLHEKYAEAVAHAVRDVNPDLLLFGMDGTFLTREGERAGLHVVYEAYADRTYSPDGSLTPRTESDALITDTRQALKQVIQMIKEGSVTTTNGSKAKVRAETLCIHGDNSAAVAFAAAIRDELQNRGVTICAWT</sequence>
<comment type="similarity">
    <text evidence="1">Belongs to the LamB/PxpA family.</text>
</comment>
<evidence type="ECO:0000256" key="1">
    <source>
        <dbReference type="HAMAP-Rule" id="MF_00691"/>
    </source>
</evidence>